<evidence type="ECO:0008006" key="5">
    <source>
        <dbReference type="Google" id="ProtNLM"/>
    </source>
</evidence>
<dbReference type="EMBL" id="NXID01000071">
    <property type="protein sequence ID" value="RXK12940.1"/>
    <property type="molecule type" value="Genomic_DNA"/>
</dbReference>
<dbReference type="Proteomes" id="UP000290092">
    <property type="component" value="Unassembled WGS sequence"/>
</dbReference>
<dbReference type="GO" id="GO:0005829">
    <property type="term" value="C:cytosol"/>
    <property type="evidence" value="ECO:0007669"/>
    <property type="project" value="TreeGrafter"/>
</dbReference>
<dbReference type="InterPro" id="IPR002376">
    <property type="entry name" value="Formyl_transf_N"/>
</dbReference>
<dbReference type="InterPro" id="IPR005793">
    <property type="entry name" value="Formyl_trans_C"/>
</dbReference>
<evidence type="ECO:0000259" key="1">
    <source>
        <dbReference type="Pfam" id="PF00551"/>
    </source>
</evidence>
<proteinExistence type="predicted"/>
<dbReference type="InterPro" id="IPR011034">
    <property type="entry name" value="Formyl_transferase-like_C_sf"/>
</dbReference>
<evidence type="ECO:0000313" key="3">
    <source>
        <dbReference type="EMBL" id="RXK12940.1"/>
    </source>
</evidence>
<dbReference type="AlphaFoldDB" id="A0AAX2AFX9"/>
<sequence>MKSLNVLCIGFNQETLISLKKLINNNIKISGLISTKKKKEKKGSDYVDLEPFAKKHKIAYFETDDINCIEAKNWIKNINVDVIFILAWSQLFDSELLSLPKYFTIGSHPSKLPYGAGRAPVVWTILEELKSTAVSLFKVNDGVDSGALLLQKEFDIPPNSNSRKLYDLISENLSDAFVEVYTKIINNELKEVNQDLQKRTIRAKRQPKDGYIDFKIMTNKEVDLLIRATTDPYPGAFSYYKNKKVIFWDSEIEENCKYKGTFGQILKKENNSLLVQCKDFPIWLKDIWVEEKNDINFFKLGDCFGIDFISEIEVLNKKIKELEEMVKK</sequence>
<dbReference type="SUPFAM" id="SSF50486">
    <property type="entry name" value="FMT C-terminal domain-like"/>
    <property type="match status" value="1"/>
</dbReference>
<dbReference type="RefSeq" id="WP_114841349.1">
    <property type="nucleotide sequence ID" value="NZ_CP031219.1"/>
</dbReference>
<evidence type="ECO:0000313" key="4">
    <source>
        <dbReference type="Proteomes" id="UP000290092"/>
    </source>
</evidence>
<gene>
    <name evidence="3" type="ORF">CP985_13855</name>
</gene>
<organism evidence="3 4">
    <name type="scientific">Malaciobacter mytili LMG 24559</name>
    <dbReference type="NCBI Taxonomy" id="1032238"/>
    <lineage>
        <taxon>Bacteria</taxon>
        <taxon>Pseudomonadati</taxon>
        <taxon>Campylobacterota</taxon>
        <taxon>Epsilonproteobacteria</taxon>
        <taxon>Campylobacterales</taxon>
        <taxon>Arcobacteraceae</taxon>
        <taxon>Malaciobacter</taxon>
    </lineage>
</organism>
<dbReference type="SUPFAM" id="SSF53328">
    <property type="entry name" value="Formyltransferase"/>
    <property type="match status" value="1"/>
</dbReference>
<name>A0AAX2AFX9_9BACT</name>
<dbReference type="KEGG" id="amyt:AMYT_0889"/>
<keyword evidence="4" id="KW-1185">Reference proteome</keyword>
<reference evidence="3 4" key="1">
    <citation type="submission" date="2017-09" db="EMBL/GenBank/DDBJ databases">
        <title>Genomics of the genus Arcobacter.</title>
        <authorList>
            <person name="Perez-Cataluna A."/>
            <person name="Figueras M.J."/>
            <person name="Salas-Masso N."/>
        </authorList>
    </citation>
    <scope>NUCLEOTIDE SEQUENCE [LARGE SCALE GENOMIC DNA]</scope>
    <source>
        <strain evidence="3 4">CECT 7386</strain>
    </source>
</reference>
<dbReference type="GO" id="GO:0004479">
    <property type="term" value="F:methionyl-tRNA formyltransferase activity"/>
    <property type="evidence" value="ECO:0007669"/>
    <property type="project" value="TreeGrafter"/>
</dbReference>
<comment type="caution">
    <text evidence="3">The sequence shown here is derived from an EMBL/GenBank/DDBJ whole genome shotgun (WGS) entry which is preliminary data.</text>
</comment>
<protein>
    <recommendedName>
        <fullName evidence="5">Methionyl-tRNA formyltransferase</fullName>
    </recommendedName>
</protein>
<dbReference type="PANTHER" id="PTHR11138:SF5">
    <property type="entry name" value="METHIONYL-TRNA FORMYLTRANSFERASE, MITOCHONDRIAL"/>
    <property type="match status" value="1"/>
</dbReference>
<evidence type="ECO:0000259" key="2">
    <source>
        <dbReference type="Pfam" id="PF02911"/>
    </source>
</evidence>
<feature type="domain" description="Formyl transferase N-terminal" evidence="1">
    <location>
        <begin position="21"/>
        <end position="180"/>
    </location>
</feature>
<dbReference type="Gene3D" id="3.40.50.12230">
    <property type="match status" value="1"/>
</dbReference>
<dbReference type="InterPro" id="IPR036477">
    <property type="entry name" value="Formyl_transf_N_sf"/>
</dbReference>
<dbReference type="Pfam" id="PF02911">
    <property type="entry name" value="Formyl_trans_C"/>
    <property type="match status" value="1"/>
</dbReference>
<dbReference type="PANTHER" id="PTHR11138">
    <property type="entry name" value="METHIONYL-TRNA FORMYLTRANSFERASE"/>
    <property type="match status" value="1"/>
</dbReference>
<dbReference type="Pfam" id="PF00551">
    <property type="entry name" value="Formyl_trans_N"/>
    <property type="match status" value="1"/>
</dbReference>
<feature type="domain" description="Formyl transferase C-terminal" evidence="2">
    <location>
        <begin position="206"/>
        <end position="295"/>
    </location>
</feature>
<accession>A0AAX2AFX9</accession>